<evidence type="ECO:0000256" key="2">
    <source>
        <dbReference type="ARBA" id="ARBA00022679"/>
    </source>
</evidence>
<dbReference type="PATRIC" id="fig|1160705.3.peg.137"/>
<dbReference type="InterPro" id="IPR029063">
    <property type="entry name" value="SAM-dependent_MTases_sf"/>
</dbReference>
<dbReference type="EMBL" id="AMLP01000007">
    <property type="protein sequence ID" value="ELS58886.1"/>
    <property type="molecule type" value="Genomic_DNA"/>
</dbReference>
<protein>
    <submittedName>
        <fullName evidence="5">Putative Methylase involved in ubiquinone/menaquinone biosynthesis</fullName>
    </submittedName>
</protein>
<accession>L8PMR1</accession>
<keyword evidence="1 5" id="KW-0489">Methyltransferase</keyword>
<evidence type="ECO:0000256" key="1">
    <source>
        <dbReference type="ARBA" id="ARBA00022603"/>
    </source>
</evidence>
<evidence type="ECO:0000313" key="6">
    <source>
        <dbReference type="Proteomes" id="UP000011205"/>
    </source>
</evidence>
<feature type="domain" description="Methyltransferase" evidence="4">
    <location>
        <begin position="63"/>
        <end position="151"/>
    </location>
</feature>
<keyword evidence="2" id="KW-0808">Transferase</keyword>
<dbReference type="CDD" id="cd02440">
    <property type="entry name" value="AdoMet_MTases"/>
    <property type="match status" value="1"/>
</dbReference>
<comment type="caution">
    <text evidence="5">The sequence shown here is derived from an EMBL/GenBank/DDBJ whole genome shotgun (WGS) entry which is preliminary data.</text>
</comment>
<organism evidence="5 6">
    <name type="scientific">Streptomyces viridochromogenes Tue57</name>
    <dbReference type="NCBI Taxonomy" id="1160705"/>
    <lineage>
        <taxon>Bacteria</taxon>
        <taxon>Bacillati</taxon>
        <taxon>Actinomycetota</taxon>
        <taxon>Actinomycetes</taxon>
        <taxon>Kitasatosporales</taxon>
        <taxon>Streptomycetaceae</taxon>
        <taxon>Streptomyces</taxon>
    </lineage>
</organism>
<dbReference type="PANTHER" id="PTHR43464">
    <property type="entry name" value="METHYLTRANSFERASE"/>
    <property type="match status" value="1"/>
</dbReference>
<dbReference type="PANTHER" id="PTHR43464:SF19">
    <property type="entry name" value="UBIQUINONE BIOSYNTHESIS O-METHYLTRANSFERASE, MITOCHONDRIAL"/>
    <property type="match status" value="1"/>
</dbReference>
<name>L8PMR1_STRVR</name>
<dbReference type="Pfam" id="PF13649">
    <property type="entry name" value="Methyltransf_25"/>
    <property type="match status" value="1"/>
</dbReference>
<keyword evidence="3" id="KW-0949">S-adenosyl-L-methionine</keyword>
<reference evidence="5 6" key="1">
    <citation type="journal article" date="2013" name="Genome Announc.">
        <title>Draft Genome Sequence of Streptomyces viridochromogenes Strain Tu57, Producer of Avilamycin.</title>
        <authorList>
            <person name="Gruning B.A."/>
            <person name="Erxleben A."/>
            <person name="Hahnlein A."/>
            <person name="Gunther S."/>
        </authorList>
    </citation>
    <scope>NUCLEOTIDE SEQUENCE [LARGE SCALE GENOMIC DNA]</scope>
    <source>
        <strain evidence="5 6">Tue57</strain>
    </source>
</reference>
<dbReference type="Proteomes" id="UP000011205">
    <property type="component" value="Unassembled WGS sequence"/>
</dbReference>
<dbReference type="SUPFAM" id="SSF53335">
    <property type="entry name" value="S-adenosyl-L-methionine-dependent methyltransferases"/>
    <property type="match status" value="1"/>
</dbReference>
<evidence type="ECO:0000256" key="3">
    <source>
        <dbReference type="ARBA" id="ARBA00022691"/>
    </source>
</evidence>
<evidence type="ECO:0000259" key="4">
    <source>
        <dbReference type="Pfam" id="PF13649"/>
    </source>
</evidence>
<dbReference type="Gene3D" id="3.40.50.150">
    <property type="entry name" value="Vaccinia Virus protein VP39"/>
    <property type="match status" value="1"/>
</dbReference>
<dbReference type="InterPro" id="IPR041698">
    <property type="entry name" value="Methyltransf_25"/>
</dbReference>
<evidence type="ECO:0000313" key="5">
    <source>
        <dbReference type="EMBL" id="ELS58886.1"/>
    </source>
</evidence>
<proteinExistence type="predicted"/>
<dbReference type="AlphaFoldDB" id="L8PMR1"/>
<dbReference type="GO" id="GO:0008168">
    <property type="term" value="F:methyltransferase activity"/>
    <property type="evidence" value="ECO:0007669"/>
    <property type="project" value="UniProtKB-KW"/>
</dbReference>
<dbReference type="GO" id="GO:0032259">
    <property type="term" value="P:methylation"/>
    <property type="evidence" value="ECO:0007669"/>
    <property type="project" value="UniProtKB-KW"/>
</dbReference>
<gene>
    <name evidence="5" type="ORF">STVIR_0139</name>
</gene>
<keyword evidence="5" id="KW-0830">Ubiquinone</keyword>
<sequence length="239" mass="26404">MGDAFGMLLQECWNPTGPPHALDETVERDDGRTVVSDARVYFAPYSDWTAPEQTIVHLARGDVLDVGCGGGRLAVEMQQRGNRVYGIDSSPGAVRLCTSRGIDAAVASVPDLPLLHKPFDTIVMAGNGLGLLQDRETAPAILTALARTAREGASLLGTTIDHTAFVDDHDVRYRERNRERGRLPGQWRIRISHRTVVTDWFDYLFLAPEELEDLVAPTPWSLSDVHLDGAHYLAHLRLK</sequence>